<feature type="chain" id="PRO_5046933244" description="Protein E6-like" evidence="2">
    <location>
        <begin position="25"/>
        <end position="255"/>
    </location>
</feature>
<name>A0ABR0QGH5_GOSAR</name>
<keyword evidence="4" id="KW-1185">Reference proteome</keyword>
<dbReference type="PANTHER" id="PTHR35274:SF5">
    <property type="entry name" value="PROTEIN E6-LIKE"/>
    <property type="match status" value="1"/>
</dbReference>
<dbReference type="InterPro" id="IPR040290">
    <property type="entry name" value="Prot_E6-like"/>
</dbReference>
<sequence>MASFANHIVLFFFLLLSSSVQIQARESKFFSKIFHLGAKISPLVVPTPTPAPAPASAPALAPTVAPATAPANIGIQDPYYGLYGHGSGMFPPAKEGVTTSNTPTAFENDLFAEELADEKYESGYEKNNYNYNNNNNNGYTTSKYNNNGYTLSSYNNNGYSGNYNTNGYNDNYNNNGYETERQGMSDTRFVEGGKYYYNMKNEKYYPNGYEFSSSKGTTKNEGYYGNTENSNEFNSMEEFQNKEDQYMERQEEYVP</sequence>
<comment type="caution">
    <text evidence="3">The sequence shown here is derived from an EMBL/GenBank/DDBJ whole genome shotgun (WGS) entry which is preliminary data.</text>
</comment>
<evidence type="ECO:0000313" key="4">
    <source>
        <dbReference type="Proteomes" id="UP001358586"/>
    </source>
</evidence>
<evidence type="ECO:0000313" key="3">
    <source>
        <dbReference type="EMBL" id="KAK5838391.1"/>
    </source>
</evidence>
<feature type="region of interest" description="Disordered" evidence="1">
    <location>
        <begin position="215"/>
        <end position="255"/>
    </location>
</feature>
<protein>
    <recommendedName>
        <fullName evidence="5">Protein E6-like</fullName>
    </recommendedName>
</protein>
<organism evidence="3 4">
    <name type="scientific">Gossypium arboreum</name>
    <name type="common">Tree cotton</name>
    <name type="synonym">Gossypium nanking</name>
    <dbReference type="NCBI Taxonomy" id="29729"/>
    <lineage>
        <taxon>Eukaryota</taxon>
        <taxon>Viridiplantae</taxon>
        <taxon>Streptophyta</taxon>
        <taxon>Embryophyta</taxon>
        <taxon>Tracheophyta</taxon>
        <taxon>Spermatophyta</taxon>
        <taxon>Magnoliopsida</taxon>
        <taxon>eudicotyledons</taxon>
        <taxon>Gunneridae</taxon>
        <taxon>Pentapetalae</taxon>
        <taxon>rosids</taxon>
        <taxon>malvids</taxon>
        <taxon>Malvales</taxon>
        <taxon>Malvaceae</taxon>
        <taxon>Malvoideae</taxon>
        <taxon>Gossypium</taxon>
    </lineage>
</organism>
<reference evidence="3 4" key="1">
    <citation type="submission" date="2023-03" db="EMBL/GenBank/DDBJ databases">
        <title>WGS of Gossypium arboreum.</title>
        <authorList>
            <person name="Yu D."/>
        </authorList>
    </citation>
    <scope>NUCLEOTIDE SEQUENCE [LARGE SCALE GENOMIC DNA]</scope>
    <source>
        <tissue evidence="3">Leaf</tissue>
    </source>
</reference>
<dbReference type="PANTHER" id="PTHR35274">
    <property type="entry name" value="E6-LIKE PROTEIN"/>
    <property type="match status" value="1"/>
</dbReference>
<feature type="compositionally biased region" description="Basic and acidic residues" evidence="1">
    <location>
        <begin position="239"/>
        <end position="255"/>
    </location>
</feature>
<evidence type="ECO:0000256" key="1">
    <source>
        <dbReference type="SAM" id="MobiDB-lite"/>
    </source>
</evidence>
<feature type="signal peptide" evidence="2">
    <location>
        <begin position="1"/>
        <end position="24"/>
    </location>
</feature>
<accession>A0ABR0QGH5</accession>
<evidence type="ECO:0000256" key="2">
    <source>
        <dbReference type="SAM" id="SignalP"/>
    </source>
</evidence>
<keyword evidence="2" id="KW-0732">Signal</keyword>
<proteinExistence type="predicted"/>
<feature type="compositionally biased region" description="Low complexity" evidence="1">
    <location>
        <begin position="226"/>
        <end position="238"/>
    </location>
</feature>
<gene>
    <name evidence="3" type="ORF">PVK06_007120</name>
</gene>
<dbReference type="Proteomes" id="UP001358586">
    <property type="component" value="Chromosome 3"/>
</dbReference>
<evidence type="ECO:0008006" key="5">
    <source>
        <dbReference type="Google" id="ProtNLM"/>
    </source>
</evidence>
<dbReference type="EMBL" id="JARKNE010000003">
    <property type="protein sequence ID" value="KAK5838391.1"/>
    <property type="molecule type" value="Genomic_DNA"/>
</dbReference>